<dbReference type="Proteomes" id="UP000032304">
    <property type="component" value="Chromosome 13"/>
</dbReference>
<sequence length="70" mass="7884">MVISLHFQIKQPRYPRFQQLEQGSYRGASKFRCILPTTHLDLGFVLEDHGIVVGVAMTFLLLLDGGDDPP</sequence>
<reference evidence="1 2" key="1">
    <citation type="journal article" date="2012" name="Nature">
        <title>Repeated polyploidization of Gossypium genomes and the evolution of spinnable cotton fibres.</title>
        <authorList>
            <person name="Paterson A.H."/>
            <person name="Wendel J.F."/>
            <person name="Gundlach H."/>
            <person name="Guo H."/>
            <person name="Jenkins J."/>
            <person name="Jin D."/>
            <person name="Llewellyn D."/>
            <person name="Showmaker K.C."/>
            <person name="Shu S."/>
            <person name="Udall J."/>
            <person name="Yoo M.J."/>
            <person name="Byers R."/>
            <person name="Chen W."/>
            <person name="Doron-Faigenboim A."/>
            <person name="Duke M.V."/>
            <person name="Gong L."/>
            <person name="Grimwood J."/>
            <person name="Grover C."/>
            <person name="Grupp K."/>
            <person name="Hu G."/>
            <person name="Lee T.H."/>
            <person name="Li J."/>
            <person name="Lin L."/>
            <person name="Liu T."/>
            <person name="Marler B.S."/>
            <person name="Page J.T."/>
            <person name="Roberts A.W."/>
            <person name="Romanel E."/>
            <person name="Sanders W.S."/>
            <person name="Szadkowski E."/>
            <person name="Tan X."/>
            <person name="Tang H."/>
            <person name="Xu C."/>
            <person name="Wang J."/>
            <person name="Wang Z."/>
            <person name="Zhang D."/>
            <person name="Zhang L."/>
            <person name="Ashrafi H."/>
            <person name="Bedon F."/>
            <person name="Bowers J.E."/>
            <person name="Brubaker C.L."/>
            <person name="Chee P.W."/>
            <person name="Das S."/>
            <person name="Gingle A.R."/>
            <person name="Haigler C.H."/>
            <person name="Harker D."/>
            <person name="Hoffmann L.V."/>
            <person name="Hovav R."/>
            <person name="Jones D.C."/>
            <person name="Lemke C."/>
            <person name="Mansoor S."/>
            <person name="ur Rahman M."/>
            <person name="Rainville L.N."/>
            <person name="Rambani A."/>
            <person name="Reddy U.K."/>
            <person name="Rong J.K."/>
            <person name="Saranga Y."/>
            <person name="Scheffler B.E."/>
            <person name="Scheffler J.A."/>
            <person name="Stelly D.M."/>
            <person name="Triplett B.A."/>
            <person name="Van Deynze A."/>
            <person name="Vaslin M.F."/>
            <person name="Waghmare V.N."/>
            <person name="Walford S.A."/>
            <person name="Wright R.J."/>
            <person name="Zaki E.A."/>
            <person name="Zhang T."/>
            <person name="Dennis E.S."/>
            <person name="Mayer K.F."/>
            <person name="Peterson D.G."/>
            <person name="Rokhsar D.S."/>
            <person name="Wang X."/>
            <person name="Schmutz J."/>
        </authorList>
    </citation>
    <scope>NUCLEOTIDE SEQUENCE [LARGE SCALE GENOMIC DNA]</scope>
</reference>
<protein>
    <submittedName>
        <fullName evidence="1">Uncharacterized protein</fullName>
    </submittedName>
</protein>
<dbReference type="EMBL" id="CM001752">
    <property type="protein sequence ID" value="KJB79800.1"/>
    <property type="molecule type" value="Genomic_DNA"/>
</dbReference>
<organism evidence="1 2">
    <name type="scientific">Gossypium raimondii</name>
    <name type="common">Peruvian cotton</name>
    <name type="synonym">Gossypium klotzschianum subsp. raimondii</name>
    <dbReference type="NCBI Taxonomy" id="29730"/>
    <lineage>
        <taxon>Eukaryota</taxon>
        <taxon>Viridiplantae</taxon>
        <taxon>Streptophyta</taxon>
        <taxon>Embryophyta</taxon>
        <taxon>Tracheophyta</taxon>
        <taxon>Spermatophyta</taxon>
        <taxon>Magnoliopsida</taxon>
        <taxon>eudicotyledons</taxon>
        <taxon>Gunneridae</taxon>
        <taxon>Pentapetalae</taxon>
        <taxon>rosids</taxon>
        <taxon>malvids</taxon>
        <taxon>Malvales</taxon>
        <taxon>Malvaceae</taxon>
        <taxon>Malvoideae</taxon>
        <taxon>Gossypium</taxon>
    </lineage>
</organism>
<accession>A0A0D2W3H4</accession>
<dbReference type="Gramene" id="KJB79800">
    <property type="protein sequence ID" value="KJB79800"/>
    <property type="gene ID" value="B456_013G067500"/>
</dbReference>
<proteinExistence type="predicted"/>
<gene>
    <name evidence="1" type="ORF">B456_013G067500</name>
</gene>
<dbReference type="AlphaFoldDB" id="A0A0D2W3H4"/>
<keyword evidence="2" id="KW-1185">Reference proteome</keyword>
<evidence type="ECO:0000313" key="2">
    <source>
        <dbReference type="Proteomes" id="UP000032304"/>
    </source>
</evidence>
<name>A0A0D2W3H4_GOSRA</name>
<dbReference type="OMA" id="QPRYPRF"/>
<evidence type="ECO:0000313" key="1">
    <source>
        <dbReference type="EMBL" id="KJB79800.1"/>
    </source>
</evidence>